<dbReference type="AlphaFoldDB" id="A0A8H8DL86"/>
<name>A0A8H8DL86_9FUNG</name>
<evidence type="ECO:0000313" key="1">
    <source>
        <dbReference type="EMBL" id="KAG5462458.1"/>
    </source>
</evidence>
<evidence type="ECO:0000313" key="2">
    <source>
        <dbReference type="Proteomes" id="UP000673691"/>
    </source>
</evidence>
<accession>A0A8H8DL86</accession>
<dbReference type="Proteomes" id="UP000673691">
    <property type="component" value="Unassembled WGS sequence"/>
</dbReference>
<organism evidence="1 2">
    <name type="scientific">Olpidium bornovanus</name>
    <dbReference type="NCBI Taxonomy" id="278681"/>
    <lineage>
        <taxon>Eukaryota</taxon>
        <taxon>Fungi</taxon>
        <taxon>Fungi incertae sedis</taxon>
        <taxon>Olpidiomycota</taxon>
        <taxon>Olpidiomycotina</taxon>
        <taxon>Olpidiomycetes</taxon>
        <taxon>Olpidiales</taxon>
        <taxon>Olpidiaceae</taxon>
        <taxon>Olpidium</taxon>
    </lineage>
</organism>
<keyword evidence="2" id="KW-1185">Reference proteome</keyword>
<reference evidence="1 2" key="1">
    <citation type="journal article" name="Sci. Rep.">
        <title>Genome-scale phylogenetic analyses confirm Olpidium as the closest living zoosporic fungus to the non-flagellated, terrestrial fungi.</title>
        <authorList>
            <person name="Chang Y."/>
            <person name="Rochon D."/>
            <person name="Sekimoto S."/>
            <person name="Wang Y."/>
            <person name="Chovatia M."/>
            <person name="Sandor L."/>
            <person name="Salamov A."/>
            <person name="Grigoriev I.V."/>
            <person name="Stajich J.E."/>
            <person name="Spatafora J.W."/>
        </authorList>
    </citation>
    <scope>NUCLEOTIDE SEQUENCE [LARGE SCALE GENOMIC DNA]</scope>
    <source>
        <strain evidence="1">S191</strain>
    </source>
</reference>
<comment type="caution">
    <text evidence="1">The sequence shown here is derived from an EMBL/GenBank/DDBJ whole genome shotgun (WGS) entry which is preliminary data.</text>
</comment>
<dbReference type="EMBL" id="JAEFCI010002100">
    <property type="protein sequence ID" value="KAG5462458.1"/>
    <property type="molecule type" value="Genomic_DNA"/>
</dbReference>
<protein>
    <submittedName>
        <fullName evidence="1">Uncharacterized protein</fullName>
    </submittedName>
</protein>
<sequence>MGMRSPFARVRHLLSSSTEFRFSIHTASPGPSRTIQTNSPLFFKAFRQMEEKIPSVQSLVATSSLPNIW</sequence>
<proteinExistence type="predicted"/>
<gene>
    <name evidence="1" type="ORF">BJ554DRAFT_5040</name>
</gene>